<organism evidence="2 3">
    <name type="scientific">Vibrio astriarenae</name>
    <dbReference type="NCBI Taxonomy" id="1481923"/>
    <lineage>
        <taxon>Bacteria</taxon>
        <taxon>Pseudomonadati</taxon>
        <taxon>Pseudomonadota</taxon>
        <taxon>Gammaproteobacteria</taxon>
        <taxon>Vibrionales</taxon>
        <taxon>Vibrionaceae</taxon>
        <taxon>Vibrio</taxon>
    </lineage>
</organism>
<evidence type="ECO:0000313" key="2">
    <source>
        <dbReference type="EMBL" id="QIA62140.1"/>
    </source>
</evidence>
<sequence length="251" mass="28055">MELTLLQQQFGLALQYQSDGADCDITSNHFDADSRLQVYRNNFVISLSEVLSATYPMVELLLGDECFSQIARHHVLNTPLHKGDVSDYGESFDDTLTQFPNVIDAAPYIEDVASFEWSMDIAFHKAGVPVDEEVLQVQALAEIPAEQQGQVVFHLFPSVQLIKSNYALFELFDAVQSNCFDALDIHRAQQGVIQALPNGHRTPIALEPEIFQLVESIHQQQPLSDIPPELLPHLNTLMEKALIAGFTLAKH</sequence>
<dbReference type="EMBL" id="CP047475">
    <property type="protein sequence ID" value="QIA62140.1"/>
    <property type="molecule type" value="Genomic_DNA"/>
</dbReference>
<protein>
    <submittedName>
        <fullName evidence="2">DUF2063 domain-containing protein</fullName>
    </submittedName>
</protein>
<evidence type="ECO:0000259" key="1">
    <source>
        <dbReference type="Pfam" id="PF09836"/>
    </source>
</evidence>
<dbReference type="InterPro" id="IPR018640">
    <property type="entry name" value="DUF2063"/>
</dbReference>
<proteinExistence type="predicted"/>
<dbReference type="RefSeq" id="WP_164647049.1">
    <property type="nucleotide sequence ID" value="NZ_CP047475.1"/>
</dbReference>
<dbReference type="AlphaFoldDB" id="A0A7Z2T0S7"/>
<name>A0A7Z2T0S7_9VIBR</name>
<dbReference type="Proteomes" id="UP000464262">
    <property type="component" value="Chromosome 1"/>
</dbReference>
<accession>A0A7Z2T0S7</accession>
<evidence type="ECO:0000313" key="3">
    <source>
        <dbReference type="Proteomes" id="UP000464262"/>
    </source>
</evidence>
<keyword evidence="3" id="KW-1185">Reference proteome</keyword>
<feature type="domain" description="Putative DNA-binding" evidence="1">
    <location>
        <begin position="6"/>
        <end position="94"/>
    </location>
</feature>
<dbReference type="InterPro" id="IPR044922">
    <property type="entry name" value="DUF2063_N_sf"/>
</dbReference>
<reference evidence="2 3" key="1">
    <citation type="submission" date="2020-01" db="EMBL/GenBank/DDBJ databases">
        <title>Whole genome and functional gene identification of agarase of Vibrio HN897.</title>
        <authorList>
            <person name="Liu Y."/>
            <person name="Zhao Z."/>
        </authorList>
    </citation>
    <scope>NUCLEOTIDE SEQUENCE [LARGE SCALE GENOMIC DNA]</scope>
    <source>
        <strain evidence="2 3">HN897</strain>
    </source>
</reference>
<dbReference type="Gene3D" id="1.10.150.690">
    <property type="entry name" value="DUF2063"/>
    <property type="match status" value="1"/>
</dbReference>
<gene>
    <name evidence="2" type="ORF">GT360_00585</name>
</gene>
<dbReference type="Pfam" id="PF09836">
    <property type="entry name" value="DUF2063"/>
    <property type="match status" value="1"/>
</dbReference>
<dbReference type="KEGG" id="vas:GT360_00585"/>